<dbReference type="InterPro" id="IPR001254">
    <property type="entry name" value="Trypsin_dom"/>
</dbReference>
<dbReference type="AlphaFoldDB" id="A0A8J2K5W7"/>
<evidence type="ECO:0000256" key="5">
    <source>
        <dbReference type="ARBA" id="ARBA00022820"/>
    </source>
</evidence>
<organism evidence="14 15">
    <name type="scientific">Allacma fusca</name>
    <dbReference type="NCBI Taxonomy" id="39272"/>
    <lineage>
        <taxon>Eukaryota</taxon>
        <taxon>Metazoa</taxon>
        <taxon>Ecdysozoa</taxon>
        <taxon>Arthropoda</taxon>
        <taxon>Hexapoda</taxon>
        <taxon>Collembola</taxon>
        <taxon>Symphypleona</taxon>
        <taxon>Sminthuridae</taxon>
        <taxon>Allacma</taxon>
    </lineage>
</organism>
<keyword evidence="15" id="KW-1185">Reference proteome</keyword>
<dbReference type="SMART" id="SM00020">
    <property type="entry name" value="Tryp_SPc"/>
    <property type="match status" value="1"/>
</dbReference>
<dbReference type="PROSITE" id="PS50240">
    <property type="entry name" value="TRYPSIN_DOM"/>
    <property type="match status" value="1"/>
</dbReference>
<keyword evidence="6 11" id="KW-0720">Serine protease</keyword>
<dbReference type="Proteomes" id="UP000708208">
    <property type="component" value="Unassembled WGS sequence"/>
</dbReference>
<dbReference type="InterPro" id="IPR000859">
    <property type="entry name" value="CUB_dom"/>
</dbReference>
<dbReference type="Pfam" id="PF00089">
    <property type="entry name" value="Trypsin"/>
    <property type="match status" value="2"/>
</dbReference>
<dbReference type="CDD" id="cd00190">
    <property type="entry name" value="Tryp_SPc"/>
    <property type="match status" value="1"/>
</dbReference>
<dbReference type="FunFam" id="2.40.10.10:FF:000120">
    <property type="entry name" value="Putative serine protease"/>
    <property type="match status" value="1"/>
</dbReference>
<evidence type="ECO:0000256" key="3">
    <source>
        <dbReference type="ARBA" id="ARBA00022729"/>
    </source>
</evidence>
<feature type="domain" description="Peptidase S1" evidence="13">
    <location>
        <begin position="189"/>
        <end position="458"/>
    </location>
</feature>
<evidence type="ECO:0000256" key="4">
    <source>
        <dbReference type="ARBA" id="ARBA00022801"/>
    </source>
</evidence>
<dbReference type="InterPro" id="IPR033116">
    <property type="entry name" value="TRYPSIN_SER"/>
</dbReference>
<comment type="catalytic activity">
    <reaction evidence="8">
        <text>Selective cleavage of 103-Arg-|-Ser-104 and 124-Ile-|-Ile-125 bonds in Limulus clotting factor B to form activated factor B. Cleavage of -Pro-Arg-|-Xaa- bonds in synthetic substrates.</text>
        <dbReference type="EC" id="3.4.21.84"/>
    </reaction>
</comment>
<evidence type="ECO:0000256" key="2">
    <source>
        <dbReference type="ARBA" id="ARBA00022670"/>
    </source>
</evidence>
<dbReference type="PROSITE" id="PS00134">
    <property type="entry name" value="TRYPSIN_HIS"/>
    <property type="match status" value="1"/>
</dbReference>
<keyword evidence="5" id="KW-0353">Hemolymph clotting</keyword>
<proteinExistence type="predicted"/>
<evidence type="ECO:0000256" key="1">
    <source>
        <dbReference type="ARBA" id="ARBA00022659"/>
    </source>
</evidence>
<evidence type="ECO:0000256" key="11">
    <source>
        <dbReference type="RuleBase" id="RU363034"/>
    </source>
</evidence>
<dbReference type="PANTHER" id="PTHR24252">
    <property type="entry name" value="ACROSIN-RELATED"/>
    <property type="match status" value="1"/>
</dbReference>
<accession>A0A8J2K5W7</accession>
<dbReference type="InterPro" id="IPR018114">
    <property type="entry name" value="TRYPSIN_HIS"/>
</dbReference>
<evidence type="ECO:0000313" key="14">
    <source>
        <dbReference type="EMBL" id="CAG7728701.1"/>
    </source>
</evidence>
<keyword evidence="3" id="KW-0732">Signal</keyword>
<keyword evidence="4 11" id="KW-0378">Hydrolase</keyword>
<evidence type="ECO:0000313" key="15">
    <source>
        <dbReference type="Proteomes" id="UP000708208"/>
    </source>
</evidence>
<dbReference type="PROSITE" id="PS00135">
    <property type="entry name" value="TRYPSIN_SER"/>
    <property type="match status" value="1"/>
</dbReference>
<gene>
    <name evidence="14" type="ORF">AFUS01_LOCUS17462</name>
</gene>
<reference evidence="14" key="1">
    <citation type="submission" date="2021-06" db="EMBL/GenBank/DDBJ databases">
        <authorList>
            <person name="Hodson N. C."/>
            <person name="Mongue J. A."/>
            <person name="Jaron S. K."/>
        </authorList>
    </citation>
    <scope>NUCLEOTIDE SEQUENCE</scope>
</reference>
<dbReference type="Pfam" id="PF00431">
    <property type="entry name" value="CUB"/>
    <property type="match status" value="1"/>
</dbReference>
<dbReference type="EC" id="3.4.21.84" evidence="9"/>
<comment type="caution">
    <text evidence="14">The sequence shown here is derived from an EMBL/GenBank/DDBJ whole genome shotgun (WGS) entry which is preliminary data.</text>
</comment>
<protein>
    <recommendedName>
        <fullName evidence="9">limulus clotting factor C</fullName>
        <ecNumber evidence="9">3.4.21.84</ecNumber>
    </recommendedName>
</protein>
<evidence type="ECO:0000256" key="7">
    <source>
        <dbReference type="ARBA" id="ARBA00023157"/>
    </source>
</evidence>
<evidence type="ECO:0000256" key="6">
    <source>
        <dbReference type="ARBA" id="ARBA00022825"/>
    </source>
</evidence>
<keyword evidence="1" id="KW-0768">Sushi</keyword>
<feature type="domain" description="CUB" evidence="12">
    <location>
        <begin position="40"/>
        <end position="158"/>
    </location>
</feature>
<dbReference type="PROSITE" id="PS01180">
    <property type="entry name" value="CUB"/>
    <property type="match status" value="1"/>
</dbReference>
<dbReference type="EMBL" id="CAJVCH010167064">
    <property type="protein sequence ID" value="CAG7728701.1"/>
    <property type="molecule type" value="Genomic_DNA"/>
</dbReference>
<evidence type="ECO:0000256" key="10">
    <source>
        <dbReference type="PROSITE-ProRule" id="PRU00059"/>
    </source>
</evidence>
<dbReference type="GO" id="GO:0042381">
    <property type="term" value="P:hemolymph coagulation"/>
    <property type="evidence" value="ECO:0007669"/>
    <property type="project" value="UniProtKB-KW"/>
</dbReference>
<evidence type="ECO:0000259" key="13">
    <source>
        <dbReference type="PROSITE" id="PS50240"/>
    </source>
</evidence>
<sequence>MGKIKITVLYQSGNGAEWDSPRDKRQDEADYPVEEYLENCGMVHTVSPGKSFKFVTPYFGDWQYPNGIHCNWTFLGHSTCHPSITCDDVDLRDNPECETEYLEIIDGLGGAQRYCGKMKDVSGIKSSRGGRDLFVTLQTMNGTFDREYAGFLCEVRCNDGKVALKDEFPSKHKEDLRCICGYQNKDDRIVGGENTTMNEFPWMAAIVNKGTRSPRCGAAIINDRWVLTAAHCFVLTKLGADQIDVLFHAHTLDMTLREYHADTALGEIGSIRGSGYNLDIVTDSDEKTLRVEVAEVINHPLFNAKYDYDVALLRLSHKIDFSVANAPIPICLPEPGLYQETFQGTVPTVAGWGLPHQDAGGSTRILQKLEVPIIDAQKCQELMPTTLTQRMMCAGFETGGKDACMGDSGGPLSLKDPKTKQWTQIGVVSWGEGCARKGRPGIYSRLTELVQWVYKNTETAKWCRKK</sequence>
<dbReference type="OrthoDB" id="10002959at2759"/>
<dbReference type="GO" id="GO:0004252">
    <property type="term" value="F:serine-type endopeptidase activity"/>
    <property type="evidence" value="ECO:0007669"/>
    <property type="project" value="InterPro"/>
</dbReference>
<dbReference type="CDD" id="cd00041">
    <property type="entry name" value="CUB"/>
    <property type="match status" value="1"/>
</dbReference>
<name>A0A8J2K5W7_9HEXA</name>
<keyword evidence="2 11" id="KW-0645">Protease</keyword>
<evidence type="ECO:0000256" key="8">
    <source>
        <dbReference type="ARBA" id="ARBA00052079"/>
    </source>
</evidence>
<comment type="caution">
    <text evidence="10">Lacks conserved residue(s) required for the propagation of feature annotation.</text>
</comment>
<dbReference type="GO" id="GO:0006508">
    <property type="term" value="P:proteolysis"/>
    <property type="evidence" value="ECO:0007669"/>
    <property type="project" value="UniProtKB-KW"/>
</dbReference>
<dbReference type="PANTHER" id="PTHR24252:SF7">
    <property type="entry name" value="HYALIN"/>
    <property type="match status" value="1"/>
</dbReference>
<evidence type="ECO:0000259" key="12">
    <source>
        <dbReference type="PROSITE" id="PS01180"/>
    </source>
</evidence>
<keyword evidence="7" id="KW-1015">Disulfide bond</keyword>
<evidence type="ECO:0000256" key="9">
    <source>
        <dbReference type="ARBA" id="ARBA00066707"/>
    </source>
</evidence>
<dbReference type="SMART" id="SM00042">
    <property type="entry name" value="CUB"/>
    <property type="match status" value="1"/>
</dbReference>